<sequence length="69" mass="7667">MTNPFDDEEAQFLVLLNTEGQYSLWPVFADTPGGWEQVHGPSSRADALAFVEEHWTDMRPASLIAEMGG</sequence>
<dbReference type="SUPFAM" id="SSF160582">
    <property type="entry name" value="MbtH-like"/>
    <property type="match status" value="1"/>
</dbReference>
<evidence type="ECO:0000313" key="3">
    <source>
        <dbReference type="Proteomes" id="UP000248544"/>
    </source>
</evidence>
<dbReference type="GO" id="GO:0019290">
    <property type="term" value="P:siderophore biosynthetic process"/>
    <property type="evidence" value="ECO:0007669"/>
    <property type="project" value="TreeGrafter"/>
</dbReference>
<evidence type="ECO:0000259" key="1">
    <source>
        <dbReference type="SMART" id="SM00923"/>
    </source>
</evidence>
<comment type="caution">
    <text evidence="2">The sequence shown here is derived from an EMBL/GenBank/DDBJ whole genome shotgun (WGS) entry which is preliminary data.</text>
</comment>
<dbReference type="Pfam" id="PF03621">
    <property type="entry name" value="MbtH"/>
    <property type="match status" value="1"/>
</dbReference>
<proteinExistence type="predicted"/>
<dbReference type="GO" id="GO:0005829">
    <property type="term" value="C:cytosol"/>
    <property type="evidence" value="ECO:0007669"/>
    <property type="project" value="TreeGrafter"/>
</dbReference>
<name>A0A2W2G334_9ACTN</name>
<keyword evidence="3" id="KW-1185">Reference proteome</keyword>
<dbReference type="Gene3D" id="3.90.820.10">
    <property type="entry name" value="Structural Genomics, Unknown Function 30-nov-00 1gh9 Mol_id"/>
    <property type="match status" value="1"/>
</dbReference>
<dbReference type="Proteomes" id="UP000248544">
    <property type="component" value="Unassembled WGS sequence"/>
</dbReference>
<dbReference type="EMBL" id="POUA01000320">
    <property type="protein sequence ID" value="PZG31800.1"/>
    <property type="molecule type" value="Genomic_DNA"/>
</dbReference>
<dbReference type="InterPro" id="IPR005153">
    <property type="entry name" value="MbtH-like_dom"/>
</dbReference>
<dbReference type="InterPro" id="IPR038020">
    <property type="entry name" value="MbtH-like_sf"/>
</dbReference>
<reference evidence="2 3" key="1">
    <citation type="submission" date="2018-01" db="EMBL/GenBank/DDBJ databases">
        <title>Draft genome sequence of Sphaerisporangium sp. 7K107.</title>
        <authorList>
            <person name="Sahin N."/>
            <person name="Saygin H."/>
            <person name="Ay H."/>
        </authorList>
    </citation>
    <scope>NUCLEOTIDE SEQUENCE [LARGE SCALE GENOMIC DNA]</scope>
    <source>
        <strain evidence="2 3">7K107</strain>
    </source>
</reference>
<protein>
    <submittedName>
        <fullName evidence="2">MbtH family protein</fullName>
    </submittedName>
</protein>
<dbReference type="SMART" id="SM00923">
    <property type="entry name" value="MbtH"/>
    <property type="match status" value="1"/>
</dbReference>
<feature type="domain" description="MbtH-like" evidence="1">
    <location>
        <begin position="3"/>
        <end position="53"/>
    </location>
</feature>
<dbReference type="RefSeq" id="WP_111170739.1">
    <property type="nucleotide sequence ID" value="NZ_POUA01000320.1"/>
</dbReference>
<gene>
    <name evidence="2" type="ORF">C1I98_29865</name>
</gene>
<accession>A0A2W2G334</accession>
<dbReference type="PANTHER" id="PTHR38444">
    <property type="entry name" value="ENTEROBACTIN BIOSYNTHESIS PROTEIN YBDZ"/>
    <property type="match status" value="1"/>
</dbReference>
<dbReference type="InterPro" id="IPR037407">
    <property type="entry name" value="MLP_fam"/>
</dbReference>
<evidence type="ECO:0000313" key="2">
    <source>
        <dbReference type="EMBL" id="PZG31800.1"/>
    </source>
</evidence>
<organism evidence="2 3">
    <name type="scientific">Spongiactinospora gelatinilytica</name>
    <dbReference type="NCBI Taxonomy" id="2666298"/>
    <lineage>
        <taxon>Bacteria</taxon>
        <taxon>Bacillati</taxon>
        <taxon>Actinomycetota</taxon>
        <taxon>Actinomycetes</taxon>
        <taxon>Streptosporangiales</taxon>
        <taxon>Streptosporangiaceae</taxon>
        <taxon>Spongiactinospora</taxon>
    </lineage>
</organism>
<dbReference type="PANTHER" id="PTHR38444:SF1">
    <property type="entry name" value="ENTEROBACTIN BIOSYNTHESIS PROTEIN YBDZ"/>
    <property type="match status" value="1"/>
</dbReference>
<dbReference type="AlphaFoldDB" id="A0A2W2G334"/>